<dbReference type="Proteomes" id="UP000054653">
    <property type="component" value="Unassembled WGS sequence"/>
</dbReference>
<name>A0A0V1AQR8_TRIBR</name>
<evidence type="ECO:0000313" key="1">
    <source>
        <dbReference type="EMBL" id="KRY27136.1"/>
    </source>
</evidence>
<protein>
    <submittedName>
        <fullName evidence="1">Uncharacterized protein</fullName>
    </submittedName>
</protein>
<reference evidence="1 2" key="1">
    <citation type="submission" date="2015-01" db="EMBL/GenBank/DDBJ databases">
        <title>Evolution of Trichinella species and genotypes.</title>
        <authorList>
            <person name="Korhonen P.K."/>
            <person name="Edoardo P."/>
            <person name="Giuseppe L.R."/>
            <person name="Gasser R.B."/>
        </authorList>
    </citation>
    <scope>NUCLEOTIDE SEQUENCE [LARGE SCALE GENOMIC DNA]</scope>
    <source>
        <strain evidence="1">ISS120</strain>
    </source>
</reference>
<evidence type="ECO:0000313" key="2">
    <source>
        <dbReference type="Proteomes" id="UP000054653"/>
    </source>
</evidence>
<dbReference type="AlphaFoldDB" id="A0A0V1AQR8"/>
<sequence>MAVVENEPTTMDEARRITLKTILIEEASYSMDFRNNYPYDRGMEQLTAALFWLISRLDDRLTNREGATKPSLSEDTYLRKHQATIEARLEKLEECCMRPLGKQTTRERLQPLRFLDGSSRKADDPLALAFEKLLFQPYPKRVWDKLDIYDLDDIEITY</sequence>
<comment type="caution">
    <text evidence="1">The sequence shown here is derived from an EMBL/GenBank/DDBJ whole genome shotgun (WGS) entry which is preliminary data.</text>
</comment>
<gene>
    <name evidence="1" type="ORF">T03_13097</name>
</gene>
<organism evidence="1 2">
    <name type="scientific">Trichinella britovi</name>
    <name type="common">Parasitic roundworm</name>
    <dbReference type="NCBI Taxonomy" id="45882"/>
    <lineage>
        <taxon>Eukaryota</taxon>
        <taxon>Metazoa</taxon>
        <taxon>Ecdysozoa</taxon>
        <taxon>Nematoda</taxon>
        <taxon>Enoplea</taxon>
        <taxon>Dorylaimia</taxon>
        <taxon>Trichinellida</taxon>
        <taxon>Trichinellidae</taxon>
        <taxon>Trichinella</taxon>
    </lineage>
</organism>
<proteinExistence type="predicted"/>
<dbReference type="EMBL" id="JYDI01001651">
    <property type="protein sequence ID" value="KRY27136.1"/>
    <property type="molecule type" value="Genomic_DNA"/>
</dbReference>
<accession>A0A0V1AQR8</accession>
<keyword evidence="2" id="KW-1185">Reference proteome</keyword>